<dbReference type="EMBL" id="MN738908">
    <property type="protein sequence ID" value="QHT30708.1"/>
    <property type="molecule type" value="Genomic_DNA"/>
</dbReference>
<proteinExistence type="predicted"/>
<reference evidence="1" key="1">
    <citation type="journal article" date="2020" name="Nature">
        <title>Giant virus diversity and host interactions through global metagenomics.</title>
        <authorList>
            <person name="Schulz F."/>
            <person name="Roux S."/>
            <person name="Paez-Espino D."/>
            <person name="Jungbluth S."/>
            <person name="Walsh D.A."/>
            <person name="Denef V.J."/>
            <person name="McMahon K.D."/>
            <person name="Konstantinidis K.T."/>
            <person name="Eloe-Fadrosh E.A."/>
            <person name="Kyrpides N.C."/>
            <person name="Woyke T."/>
        </authorList>
    </citation>
    <scope>NUCLEOTIDE SEQUENCE</scope>
    <source>
        <strain evidence="1">GVMAG-M-3300009151-35</strain>
    </source>
</reference>
<accession>A0A6C0EP13</accession>
<sequence>MISIIPPYIFLTIFALSRRFNTIPIDFCLNLLTSVSYKLPTYRFLLNNINGYKHFS</sequence>
<protein>
    <submittedName>
        <fullName evidence="1">Uncharacterized protein</fullName>
    </submittedName>
</protein>
<dbReference type="AlphaFoldDB" id="A0A6C0EP13"/>
<name>A0A6C0EP13_9ZZZZ</name>
<evidence type="ECO:0000313" key="1">
    <source>
        <dbReference type="EMBL" id="QHT30708.1"/>
    </source>
</evidence>
<organism evidence="1">
    <name type="scientific">viral metagenome</name>
    <dbReference type="NCBI Taxonomy" id="1070528"/>
    <lineage>
        <taxon>unclassified sequences</taxon>
        <taxon>metagenomes</taxon>
        <taxon>organismal metagenomes</taxon>
    </lineage>
</organism>